<proteinExistence type="predicted"/>
<protein>
    <submittedName>
        <fullName evidence="2">Uncharacterized protein</fullName>
    </submittedName>
</protein>
<feature type="region of interest" description="Disordered" evidence="1">
    <location>
        <begin position="1"/>
        <end position="42"/>
    </location>
</feature>
<keyword evidence="3" id="KW-1185">Reference proteome</keyword>
<feature type="non-terminal residue" evidence="2">
    <location>
        <position position="126"/>
    </location>
</feature>
<evidence type="ECO:0000313" key="3">
    <source>
        <dbReference type="Proteomes" id="UP000838878"/>
    </source>
</evidence>
<reference evidence="2" key="1">
    <citation type="submission" date="2021-12" db="EMBL/GenBank/DDBJ databases">
        <authorList>
            <person name="Martin H S."/>
        </authorList>
    </citation>
    <scope>NUCLEOTIDE SEQUENCE</scope>
</reference>
<feature type="compositionally biased region" description="Polar residues" evidence="1">
    <location>
        <begin position="24"/>
        <end position="38"/>
    </location>
</feature>
<accession>A0A8J9UBW1</accession>
<name>A0A8J9UBW1_9NEOP</name>
<organism evidence="2 3">
    <name type="scientific">Brenthis ino</name>
    <name type="common">lesser marbled fritillary</name>
    <dbReference type="NCBI Taxonomy" id="405034"/>
    <lineage>
        <taxon>Eukaryota</taxon>
        <taxon>Metazoa</taxon>
        <taxon>Ecdysozoa</taxon>
        <taxon>Arthropoda</taxon>
        <taxon>Hexapoda</taxon>
        <taxon>Insecta</taxon>
        <taxon>Pterygota</taxon>
        <taxon>Neoptera</taxon>
        <taxon>Endopterygota</taxon>
        <taxon>Lepidoptera</taxon>
        <taxon>Glossata</taxon>
        <taxon>Ditrysia</taxon>
        <taxon>Papilionoidea</taxon>
        <taxon>Nymphalidae</taxon>
        <taxon>Heliconiinae</taxon>
        <taxon>Argynnini</taxon>
        <taxon>Brenthis</taxon>
    </lineage>
</organism>
<dbReference type="AlphaFoldDB" id="A0A8J9UBW1"/>
<evidence type="ECO:0000313" key="2">
    <source>
        <dbReference type="EMBL" id="CAH0717352.1"/>
    </source>
</evidence>
<dbReference type="Proteomes" id="UP000838878">
    <property type="component" value="Chromosome 12"/>
</dbReference>
<dbReference type="EMBL" id="OV170232">
    <property type="protein sequence ID" value="CAH0717352.1"/>
    <property type="molecule type" value="Genomic_DNA"/>
</dbReference>
<sequence>MSKRPPNSVADPSQATLANRVVPESSSAKPLDNESTPPNLYDHTVGRLECLLACLWRLRIGHARVIVLLEKCFHCFHNSLLLLFTMRVVNCLEYDFKLSRISKGEQKITALFAPAIPVILRLIYAL</sequence>
<gene>
    <name evidence="2" type="ORF">BINO364_LOCUS3966</name>
</gene>
<evidence type="ECO:0000256" key="1">
    <source>
        <dbReference type="SAM" id="MobiDB-lite"/>
    </source>
</evidence>